<name>A0A195DSQ1_9HYME</name>
<keyword evidence="2" id="KW-1185">Reference proteome</keyword>
<dbReference type="Proteomes" id="UP000078492">
    <property type="component" value="Unassembled WGS sequence"/>
</dbReference>
<organism evidence="1 2">
    <name type="scientific">Trachymyrmex cornetzi</name>
    <dbReference type="NCBI Taxonomy" id="471704"/>
    <lineage>
        <taxon>Eukaryota</taxon>
        <taxon>Metazoa</taxon>
        <taxon>Ecdysozoa</taxon>
        <taxon>Arthropoda</taxon>
        <taxon>Hexapoda</taxon>
        <taxon>Insecta</taxon>
        <taxon>Pterygota</taxon>
        <taxon>Neoptera</taxon>
        <taxon>Endopterygota</taxon>
        <taxon>Hymenoptera</taxon>
        <taxon>Apocrita</taxon>
        <taxon>Aculeata</taxon>
        <taxon>Formicoidea</taxon>
        <taxon>Formicidae</taxon>
        <taxon>Myrmicinae</taxon>
        <taxon>Trachymyrmex</taxon>
    </lineage>
</organism>
<dbReference type="EMBL" id="KQ980487">
    <property type="protein sequence ID" value="KYN15881.1"/>
    <property type="molecule type" value="Genomic_DNA"/>
</dbReference>
<evidence type="ECO:0000313" key="1">
    <source>
        <dbReference type="EMBL" id="KYN15881.1"/>
    </source>
</evidence>
<sequence length="198" mass="21892">VNGSSRPGLRWCSGVAQEYEDTHLPSPPLPPVYATLPREFLRTCDTPHVYVQPPPRKPPRQEKQAALALTGQARASKYIRISLWSNREIRAACPRICGSASRSSGYTSSPLTETGDLVVDVHWNRMRWCPVEIQLRPTTAKFSPALVLRREASTGAARITIDAVHEINTITPESTDDGYALPARLLPFRQGTLCESSS</sequence>
<protein>
    <submittedName>
        <fullName evidence="1">Uncharacterized protein</fullName>
    </submittedName>
</protein>
<gene>
    <name evidence="1" type="ORF">ALC57_11849</name>
</gene>
<evidence type="ECO:0000313" key="2">
    <source>
        <dbReference type="Proteomes" id="UP000078492"/>
    </source>
</evidence>
<proteinExistence type="predicted"/>
<feature type="non-terminal residue" evidence="1">
    <location>
        <position position="1"/>
    </location>
</feature>
<reference evidence="1 2" key="1">
    <citation type="submission" date="2015-09" db="EMBL/GenBank/DDBJ databases">
        <title>Trachymyrmex cornetzi WGS genome.</title>
        <authorList>
            <person name="Nygaard S."/>
            <person name="Hu H."/>
            <person name="Boomsma J."/>
            <person name="Zhang G."/>
        </authorList>
    </citation>
    <scope>NUCLEOTIDE SEQUENCE [LARGE SCALE GENOMIC DNA]</scope>
    <source>
        <strain evidence="1">Tcor2-1</strain>
        <tissue evidence="1">Whole body</tissue>
    </source>
</reference>
<dbReference type="AlphaFoldDB" id="A0A195DSQ1"/>
<accession>A0A195DSQ1</accession>